<reference evidence="2" key="1">
    <citation type="journal article" date="2022" name="Mol. Ecol. Resour.">
        <title>The genomes of chicory, endive, great burdock and yacon provide insights into Asteraceae palaeo-polyploidization history and plant inulin production.</title>
        <authorList>
            <person name="Fan W."/>
            <person name="Wang S."/>
            <person name="Wang H."/>
            <person name="Wang A."/>
            <person name="Jiang F."/>
            <person name="Liu H."/>
            <person name="Zhao H."/>
            <person name="Xu D."/>
            <person name="Zhang Y."/>
        </authorList>
    </citation>
    <scope>NUCLEOTIDE SEQUENCE [LARGE SCALE GENOMIC DNA]</scope>
    <source>
        <strain evidence="2">cv. Yunnan</strain>
    </source>
</reference>
<evidence type="ECO:0000313" key="2">
    <source>
        <dbReference type="Proteomes" id="UP001056120"/>
    </source>
</evidence>
<comment type="caution">
    <text evidence="1">The sequence shown here is derived from an EMBL/GenBank/DDBJ whole genome shotgun (WGS) entry which is preliminary data.</text>
</comment>
<protein>
    <submittedName>
        <fullName evidence="1">Uncharacterized protein</fullName>
    </submittedName>
</protein>
<keyword evidence="2" id="KW-1185">Reference proteome</keyword>
<evidence type="ECO:0000313" key="1">
    <source>
        <dbReference type="EMBL" id="KAI3775100.1"/>
    </source>
</evidence>
<sequence>MGRYCRGCVFFTVMLRDFQTDLSDLQISANVHRKSDLSNRSFRSSNVAFSSFTGGDETNLWFIQIKREIEVRERWVGGFKEK</sequence>
<reference evidence="1 2" key="2">
    <citation type="journal article" date="2022" name="Mol. Ecol. Resour.">
        <title>The genomes of chicory, endive, great burdock and yacon provide insights into Asteraceae paleo-polyploidization history and plant inulin production.</title>
        <authorList>
            <person name="Fan W."/>
            <person name="Wang S."/>
            <person name="Wang H."/>
            <person name="Wang A."/>
            <person name="Jiang F."/>
            <person name="Liu H."/>
            <person name="Zhao H."/>
            <person name="Xu D."/>
            <person name="Zhang Y."/>
        </authorList>
    </citation>
    <scope>NUCLEOTIDE SEQUENCE [LARGE SCALE GENOMIC DNA]</scope>
    <source>
        <strain evidence="2">cv. Yunnan</strain>
        <tissue evidence="1">Leaves</tissue>
    </source>
</reference>
<gene>
    <name evidence="1" type="ORF">L1987_49668</name>
</gene>
<accession>A0ACB9FWC6</accession>
<dbReference type="Proteomes" id="UP001056120">
    <property type="component" value="Linkage Group LG16"/>
</dbReference>
<proteinExistence type="predicted"/>
<dbReference type="EMBL" id="CM042033">
    <property type="protein sequence ID" value="KAI3775100.1"/>
    <property type="molecule type" value="Genomic_DNA"/>
</dbReference>
<name>A0ACB9FWC6_9ASTR</name>
<organism evidence="1 2">
    <name type="scientific">Smallanthus sonchifolius</name>
    <dbReference type="NCBI Taxonomy" id="185202"/>
    <lineage>
        <taxon>Eukaryota</taxon>
        <taxon>Viridiplantae</taxon>
        <taxon>Streptophyta</taxon>
        <taxon>Embryophyta</taxon>
        <taxon>Tracheophyta</taxon>
        <taxon>Spermatophyta</taxon>
        <taxon>Magnoliopsida</taxon>
        <taxon>eudicotyledons</taxon>
        <taxon>Gunneridae</taxon>
        <taxon>Pentapetalae</taxon>
        <taxon>asterids</taxon>
        <taxon>campanulids</taxon>
        <taxon>Asterales</taxon>
        <taxon>Asteraceae</taxon>
        <taxon>Asteroideae</taxon>
        <taxon>Heliantheae alliance</taxon>
        <taxon>Millerieae</taxon>
        <taxon>Smallanthus</taxon>
    </lineage>
</organism>